<reference evidence="1" key="1">
    <citation type="submission" date="2020-06" db="EMBL/GenBank/DDBJ databases">
        <title>Draft genome of Bugula neritina, a colonial animal packing powerful symbionts and potential medicines.</title>
        <authorList>
            <person name="Rayko M."/>
        </authorList>
    </citation>
    <scope>NUCLEOTIDE SEQUENCE [LARGE SCALE GENOMIC DNA]</scope>
    <source>
        <strain evidence="1">Kwan_BN1</strain>
    </source>
</reference>
<dbReference type="AlphaFoldDB" id="A0A7J7JJE2"/>
<dbReference type="Proteomes" id="UP000593567">
    <property type="component" value="Unassembled WGS sequence"/>
</dbReference>
<sequence length="814" mass="91636">MDVLKEIKTIFGKGKASDLEKFYEKDKVSEFFSNLSDDTSLISKNIPLLIEICQTVAKRVKETSSNLQLYEAIIEIYTGIADAYLEIVSDCDEINENAEVWQTNVTLYKMTLQSKCPCLISLFSRARTSQDILWSELSLGVCVEFLELLLSVLPNMTVKYEDDLPDNRPDEDYDDLVTDTFCSVTSVLPEQLDQKVHDILVKIGAYCTDKLLKTFKGGEVDDSNHYHRIFSFLVDSVASERGALCVSMMPVLEKMYGESGLDKSEYLLKYTGDCIKLAYEHLGDGIDDATIQRHIDMLIKNGLDNEYHPTPQMLVDMFSKHSDVIKKNIPRLSQNKDKMCDTVSSTIGDLMSTMAVADPKETLKETHDMLGKGNAKHITEFYERKEVEAVLSSLSKDPTPLSENLQLLLEICKTVAGRVEETTGDLELFEAVDQVVYELARAFIVLLEACDDISESSELWNVNTAIYILTLETKCPCLIKSFRWAQSEEHLMWAKKSAVEHVEFLKQVASALPNAATRYEKKPPDNKPEEEYANLIYSTFSALTEVLPKKLDKESLKFMYDITDVCVNRILELAKGSKGNNSTLFANIYQLITGTFGTERGEMCVHLLPVLEKMYSESPLSKDDYIIYYTEYCFAAAFKELGDSIDDATIQQHIDAFLKRGIEDDYQQTPEMLVNVYSTHTGVIHKNISDIVPHLPKMAGPVSMKICDLIKEIAIHSPKVLTKEIIDSLYPCLNSEFTQYFALEALSKAANEHANVIDPIPIMKYGEANPMYMHSVCTILTAVGSATADQSRAKLVMDWLLGRATRAPCPLTSK</sequence>
<organism evidence="1 2">
    <name type="scientific">Bugula neritina</name>
    <name type="common">Brown bryozoan</name>
    <name type="synonym">Sertularia neritina</name>
    <dbReference type="NCBI Taxonomy" id="10212"/>
    <lineage>
        <taxon>Eukaryota</taxon>
        <taxon>Metazoa</taxon>
        <taxon>Spiralia</taxon>
        <taxon>Lophotrochozoa</taxon>
        <taxon>Bryozoa</taxon>
        <taxon>Gymnolaemata</taxon>
        <taxon>Cheilostomatida</taxon>
        <taxon>Flustrina</taxon>
        <taxon>Buguloidea</taxon>
        <taxon>Bugulidae</taxon>
        <taxon>Bugula</taxon>
    </lineage>
</organism>
<evidence type="ECO:0000313" key="2">
    <source>
        <dbReference type="Proteomes" id="UP000593567"/>
    </source>
</evidence>
<dbReference type="InterPro" id="IPR016024">
    <property type="entry name" value="ARM-type_fold"/>
</dbReference>
<dbReference type="SUPFAM" id="SSF48371">
    <property type="entry name" value="ARM repeat"/>
    <property type="match status" value="1"/>
</dbReference>
<name>A0A7J7JJE2_BUGNE</name>
<gene>
    <name evidence="1" type="ORF">EB796_015298</name>
</gene>
<proteinExistence type="predicted"/>
<evidence type="ECO:0000313" key="1">
    <source>
        <dbReference type="EMBL" id="KAF6026410.1"/>
    </source>
</evidence>
<accession>A0A7J7JJE2</accession>
<comment type="caution">
    <text evidence="1">The sequence shown here is derived from an EMBL/GenBank/DDBJ whole genome shotgun (WGS) entry which is preliminary data.</text>
</comment>
<keyword evidence="2" id="KW-1185">Reference proteome</keyword>
<dbReference type="EMBL" id="VXIV02002285">
    <property type="protein sequence ID" value="KAF6026410.1"/>
    <property type="molecule type" value="Genomic_DNA"/>
</dbReference>
<protein>
    <submittedName>
        <fullName evidence="1">Uncharacterized protein</fullName>
    </submittedName>
</protein>